<keyword evidence="1" id="KW-0812">Transmembrane</keyword>
<gene>
    <name evidence="3" type="ORF">CDO52_01000</name>
</gene>
<dbReference type="InterPro" id="IPR010982">
    <property type="entry name" value="Lambda_DNA-bd_dom_sf"/>
</dbReference>
<dbReference type="KEGG" id="ngv:CDO52_01000"/>
<evidence type="ECO:0000313" key="3">
    <source>
        <dbReference type="EMBL" id="ASU81557.1"/>
    </source>
</evidence>
<dbReference type="RefSeq" id="WP_017619559.1">
    <property type="nucleotide sequence ID" value="NZ_ANBG01000245.1"/>
</dbReference>
<accession>A0A223S0D5</accession>
<dbReference type="EMBL" id="CP022753">
    <property type="protein sequence ID" value="ASU81557.1"/>
    <property type="molecule type" value="Genomic_DNA"/>
</dbReference>
<keyword evidence="1" id="KW-1133">Transmembrane helix</keyword>
<protein>
    <submittedName>
        <fullName evidence="3">XRE family transcriptional regulator</fullName>
    </submittedName>
</protein>
<dbReference type="AlphaFoldDB" id="A0A223S0D5"/>
<feature type="domain" description="HTH cro/C1-type" evidence="2">
    <location>
        <begin position="11"/>
        <end position="65"/>
    </location>
</feature>
<evidence type="ECO:0000259" key="2">
    <source>
        <dbReference type="PROSITE" id="PS50943"/>
    </source>
</evidence>
<dbReference type="OrthoDB" id="4302530at2"/>
<proteinExistence type="predicted"/>
<dbReference type="Proteomes" id="UP000215005">
    <property type="component" value="Chromosome"/>
</dbReference>
<dbReference type="SMART" id="SM00530">
    <property type="entry name" value="HTH_XRE"/>
    <property type="match status" value="1"/>
</dbReference>
<evidence type="ECO:0000256" key="1">
    <source>
        <dbReference type="SAM" id="Phobius"/>
    </source>
</evidence>
<feature type="transmembrane region" description="Helical" evidence="1">
    <location>
        <begin position="20"/>
        <end position="39"/>
    </location>
</feature>
<dbReference type="SUPFAM" id="SSF47413">
    <property type="entry name" value="lambda repressor-like DNA-binding domains"/>
    <property type="match status" value="1"/>
</dbReference>
<reference evidence="3 4" key="1">
    <citation type="submission" date="2017-08" db="EMBL/GenBank/DDBJ databases">
        <title>The complete genome sequence of Nocardiopsis gilva YIM 90087.</title>
        <authorList>
            <person name="Yin M."/>
            <person name="Tang S."/>
        </authorList>
    </citation>
    <scope>NUCLEOTIDE SEQUENCE [LARGE SCALE GENOMIC DNA]</scope>
    <source>
        <strain evidence="3 4">YIM 90087</strain>
    </source>
</reference>
<evidence type="ECO:0000313" key="4">
    <source>
        <dbReference type="Proteomes" id="UP000215005"/>
    </source>
</evidence>
<keyword evidence="4" id="KW-1185">Reference proteome</keyword>
<sequence>MISIKVDGAKLRRLRESRGLSVVALAAAAGLSKWAIYGIEQGRHQPSPTVYARMKQALAAVDADLEVTPEQAETTAEEVA</sequence>
<dbReference type="InterPro" id="IPR001387">
    <property type="entry name" value="Cro/C1-type_HTH"/>
</dbReference>
<organism evidence="3 4">
    <name type="scientific">Nocardiopsis gilva YIM 90087</name>
    <dbReference type="NCBI Taxonomy" id="1235441"/>
    <lineage>
        <taxon>Bacteria</taxon>
        <taxon>Bacillati</taxon>
        <taxon>Actinomycetota</taxon>
        <taxon>Actinomycetes</taxon>
        <taxon>Streptosporangiales</taxon>
        <taxon>Nocardiopsidaceae</taxon>
        <taxon>Nocardiopsis</taxon>
    </lineage>
</organism>
<dbReference type="Pfam" id="PF13560">
    <property type="entry name" value="HTH_31"/>
    <property type="match status" value="1"/>
</dbReference>
<name>A0A223S0D5_9ACTN</name>
<dbReference type="GO" id="GO:0003677">
    <property type="term" value="F:DNA binding"/>
    <property type="evidence" value="ECO:0007669"/>
    <property type="project" value="InterPro"/>
</dbReference>
<keyword evidence="1" id="KW-0472">Membrane</keyword>
<dbReference type="PROSITE" id="PS50943">
    <property type="entry name" value="HTH_CROC1"/>
    <property type="match status" value="1"/>
</dbReference>
<dbReference type="Gene3D" id="1.10.260.40">
    <property type="entry name" value="lambda repressor-like DNA-binding domains"/>
    <property type="match status" value="1"/>
</dbReference>